<reference evidence="4" key="1">
    <citation type="submission" date="2016-10" db="EMBL/GenBank/DDBJ databases">
        <authorList>
            <person name="Varghese N."/>
            <person name="Submissions S."/>
        </authorList>
    </citation>
    <scope>NUCLEOTIDE SEQUENCE [LARGE SCALE GENOMIC DNA]</scope>
    <source>
        <strain evidence="4">DSM 7481</strain>
    </source>
</reference>
<evidence type="ECO:0000256" key="2">
    <source>
        <dbReference type="ARBA" id="ARBA00023002"/>
    </source>
</evidence>
<dbReference type="AlphaFoldDB" id="A0A1I1XYV0"/>
<accession>A0A1I1XYV0</accession>
<dbReference type="Pfam" id="PF13561">
    <property type="entry name" value="adh_short_C2"/>
    <property type="match status" value="1"/>
</dbReference>
<dbReference type="CDD" id="cd05233">
    <property type="entry name" value="SDR_c"/>
    <property type="match status" value="1"/>
</dbReference>
<dbReference type="PANTHER" id="PTHR43943:SF17">
    <property type="entry name" value="3-PHENYLPROPIONATE-DIHYDRODIOL_CINNAMIC ACID-DIHYDRODIOL DEHYDROGENASE"/>
    <property type="match status" value="1"/>
</dbReference>
<dbReference type="OrthoDB" id="8557335at2"/>
<dbReference type="PRINTS" id="PR00081">
    <property type="entry name" value="GDHRDH"/>
</dbReference>
<keyword evidence="4" id="KW-1185">Reference proteome</keyword>
<dbReference type="SUPFAM" id="SSF51735">
    <property type="entry name" value="NAD(P)-binding Rossmann-fold domains"/>
    <property type="match status" value="1"/>
</dbReference>
<organism evidence="3 4">
    <name type="scientific">Paracidovorax konjaci</name>
    <dbReference type="NCBI Taxonomy" id="32040"/>
    <lineage>
        <taxon>Bacteria</taxon>
        <taxon>Pseudomonadati</taxon>
        <taxon>Pseudomonadota</taxon>
        <taxon>Betaproteobacteria</taxon>
        <taxon>Burkholderiales</taxon>
        <taxon>Comamonadaceae</taxon>
        <taxon>Paracidovorax</taxon>
    </lineage>
</organism>
<dbReference type="InterPro" id="IPR002347">
    <property type="entry name" value="SDR_fam"/>
</dbReference>
<name>A0A1I1XYV0_9BURK</name>
<dbReference type="EMBL" id="FOMQ01000015">
    <property type="protein sequence ID" value="SFE12464.1"/>
    <property type="molecule type" value="Genomic_DNA"/>
</dbReference>
<proteinExistence type="inferred from homology"/>
<sequence length="253" mass="26298">MHIDLSSLRVVIAGGTRGIGLAIAERLADEGCCHLAVCGREAMQLSLALGQLRRPGLQATGESLDIADTRAVRAWVARTAGQWGGLDVFIGNAAAMLAGRDDAGWQQELAVSLIGLVAGADAAVPFLKASRRASMVFINSLSGQEIGPQATAYNAAKAGLLAHAKGLAHECGPHGIRVNTVTPGAIYDPYGHWGRMEQHHPAHFAQVRDSNPLRRLGTPADIAKAVAFLVSDAASYINGANLLVDGGASCRPG</sequence>
<evidence type="ECO:0000313" key="4">
    <source>
        <dbReference type="Proteomes" id="UP000199517"/>
    </source>
</evidence>
<dbReference type="Proteomes" id="UP000199517">
    <property type="component" value="Unassembled WGS sequence"/>
</dbReference>
<comment type="similarity">
    <text evidence="1">Belongs to the short-chain dehydrogenases/reductases (SDR) family.</text>
</comment>
<protein>
    <submittedName>
        <fullName evidence="3">NAD(P)-dependent dehydrogenase, short-chain alcohol dehydrogenase family</fullName>
    </submittedName>
</protein>
<dbReference type="PANTHER" id="PTHR43943">
    <property type="entry name" value="DEHYDROGENASE/REDUCTASE (SDR FAMILY) MEMBER 4"/>
    <property type="match status" value="1"/>
</dbReference>
<dbReference type="FunFam" id="3.40.50.720:FF:000084">
    <property type="entry name" value="Short-chain dehydrogenase reductase"/>
    <property type="match status" value="1"/>
</dbReference>
<evidence type="ECO:0000256" key="1">
    <source>
        <dbReference type="ARBA" id="ARBA00006484"/>
    </source>
</evidence>
<dbReference type="STRING" id="32040.SAMN04489710_11526"/>
<gene>
    <name evidence="3" type="ORF">SAMN04489710_11526</name>
</gene>
<dbReference type="Gene3D" id="3.40.50.720">
    <property type="entry name" value="NAD(P)-binding Rossmann-like Domain"/>
    <property type="match status" value="1"/>
</dbReference>
<dbReference type="GO" id="GO:0016491">
    <property type="term" value="F:oxidoreductase activity"/>
    <property type="evidence" value="ECO:0007669"/>
    <property type="project" value="UniProtKB-KW"/>
</dbReference>
<dbReference type="InterPro" id="IPR036291">
    <property type="entry name" value="NAD(P)-bd_dom_sf"/>
</dbReference>
<dbReference type="RefSeq" id="WP_092955887.1">
    <property type="nucleotide sequence ID" value="NZ_FOMQ01000015.1"/>
</dbReference>
<evidence type="ECO:0000313" key="3">
    <source>
        <dbReference type="EMBL" id="SFE12464.1"/>
    </source>
</evidence>
<keyword evidence="2" id="KW-0560">Oxidoreductase</keyword>